<sequence length="360" mass="41752">MELIMKAEVSILIPFDLGLELEFGDEEANRIVKEISARTTHLVSFKDKFSTKAQVVTQIYKFGVGLIEVSFPIEADMAFLTALAIEVRSMKVGSLGILAWVKTFVSSLIEQAKEFASYQYVYRLEELDLFPIFSLEPGIVTDAESFIAQHYKRLYGIVSGEPNYDSLSPFVLEKEKLINFGYYENELILIKRFGAVISSYESQVILNIIRLVYALYWNLRSYNFLLDRELDKAQSILAHLPPWYKFWMMPQRYQKFSEEGMNFVQDKLSIVESIYSVFANVQQILSDWHLRTIYKYVEKEFDIDDIASAVKTKLDRVEQSYNSAREFISTNFFIAVEIVLILSLGWMILDTALLYIISRK</sequence>
<organism evidence="2 3">
    <name type="scientific">Methylacidiphilum infernorum (isolate V4)</name>
    <name type="common">Methylokorus infernorum (strain V4)</name>
    <dbReference type="NCBI Taxonomy" id="481448"/>
    <lineage>
        <taxon>Bacteria</taxon>
        <taxon>Pseudomonadati</taxon>
        <taxon>Verrucomicrobiota</taxon>
        <taxon>Methylacidiphilae</taxon>
        <taxon>Methylacidiphilales</taxon>
        <taxon>Methylacidiphilaceae</taxon>
        <taxon>Methylacidiphilum (ex Ratnadevi et al. 2023)</taxon>
    </lineage>
</organism>
<dbReference type="AlphaFoldDB" id="B3E189"/>
<protein>
    <submittedName>
        <fullName evidence="2">Uncharacterized protein</fullName>
    </submittedName>
</protein>
<gene>
    <name evidence="2" type="ordered locus">Minf_0830</name>
</gene>
<dbReference type="HOGENOM" id="CLU_769043_0_0_0"/>
<name>B3E189_METI4</name>
<keyword evidence="1" id="KW-0812">Transmembrane</keyword>
<dbReference type="Proteomes" id="UP000009149">
    <property type="component" value="Chromosome"/>
</dbReference>
<evidence type="ECO:0000256" key="1">
    <source>
        <dbReference type="SAM" id="Phobius"/>
    </source>
</evidence>
<accession>B3E189</accession>
<reference evidence="2 3" key="1">
    <citation type="journal article" date="2008" name="Biol. Direct">
        <title>Complete genome sequence of the extremely acidophilic methanotroph isolate V4, Methylacidiphilum infernorum, a representative of the bacterial phylum Verrucomicrobia.</title>
        <authorList>
            <person name="Hou S."/>
            <person name="Makarova K.S."/>
            <person name="Saw J.H."/>
            <person name="Senin P."/>
            <person name="Ly B.V."/>
            <person name="Zhou Z."/>
            <person name="Ren Y."/>
            <person name="Wang J."/>
            <person name="Galperin M.Y."/>
            <person name="Omelchenko M.V."/>
            <person name="Wolf Y.I."/>
            <person name="Yutin N."/>
            <person name="Koonin E.V."/>
            <person name="Stott M.B."/>
            <person name="Mountain B.W."/>
            <person name="Crowe M.A."/>
            <person name="Smirnova A.V."/>
            <person name="Dunfield P.F."/>
            <person name="Feng L."/>
            <person name="Wang L."/>
            <person name="Alam M."/>
        </authorList>
    </citation>
    <scope>NUCLEOTIDE SEQUENCE [LARGE SCALE GENOMIC DNA]</scope>
    <source>
        <strain evidence="3">Isolate V4</strain>
    </source>
</reference>
<keyword evidence="1" id="KW-0472">Membrane</keyword>
<dbReference type="eggNOG" id="ENOG5032JSS">
    <property type="taxonomic scope" value="Bacteria"/>
</dbReference>
<keyword evidence="1" id="KW-1133">Transmembrane helix</keyword>
<dbReference type="STRING" id="481448.Minf_0830"/>
<evidence type="ECO:0000313" key="2">
    <source>
        <dbReference type="EMBL" id="ACD82885.1"/>
    </source>
</evidence>
<evidence type="ECO:0000313" key="3">
    <source>
        <dbReference type="Proteomes" id="UP000009149"/>
    </source>
</evidence>
<feature type="transmembrane region" description="Helical" evidence="1">
    <location>
        <begin position="332"/>
        <end position="357"/>
    </location>
</feature>
<proteinExistence type="predicted"/>
<dbReference type="KEGG" id="min:Minf_0830"/>
<dbReference type="EMBL" id="CP000975">
    <property type="protein sequence ID" value="ACD82885.1"/>
    <property type="molecule type" value="Genomic_DNA"/>
</dbReference>